<evidence type="ECO:0000313" key="1">
    <source>
        <dbReference type="EMBL" id="GCE28811.1"/>
    </source>
</evidence>
<dbReference type="EMBL" id="BIFT01000001">
    <property type="protein sequence ID" value="GCE28811.1"/>
    <property type="molecule type" value="Genomic_DNA"/>
</dbReference>
<dbReference type="RefSeq" id="WP_126628985.1">
    <property type="nucleotide sequence ID" value="NZ_BIFT01000001.1"/>
</dbReference>
<evidence type="ECO:0000313" key="2">
    <source>
        <dbReference type="Proteomes" id="UP000287171"/>
    </source>
</evidence>
<sequence>MLLSDAVNLLRLDLFDPAGPGQRWNQSDLERAIDKAVVCYSHYIPHIASADLPIQAGQRTYAFPDSWNPSYPILWIERIWYPVPSPGRTLAFAEHSNLLDSSYAPGMGAGQQPSFTLLMPDCELPQDTTQMLRIFYATRQQLDTSGSTIPDIDRDLIMLGASSYAMQAYQVPTNDNFTFQDGFLHDRLDDSNIPAAWSAVALQRQMQFMARLQERQRQQGLAAAPRLTWRGRI</sequence>
<organism evidence="1 2">
    <name type="scientific">Dictyobacter alpinus</name>
    <dbReference type="NCBI Taxonomy" id="2014873"/>
    <lineage>
        <taxon>Bacteria</taxon>
        <taxon>Bacillati</taxon>
        <taxon>Chloroflexota</taxon>
        <taxon>Ktedonobacteria</taxon>
        <taxon>Ktedonobacterales</taxon>
        <taxon>Dictyobacteraceae</taxon>
        <taxon>Dictyobacter</taxon>
    </lineage>
</organism>
<name>A0A402BBK5_9CHLR</name>
<comment type="caution">
    <text evidence="1">The sequence shown here is derived from an EMBL/GenBank/DDBJ whole genome shotgun (WGS) entry which is preliminary data.</text>
</comment>
<dbReference type="Proteomes" id="UP000287171">
    <property type="component" value="Unassembled WGS sequence"/>
</dbReference>
<gene>
    <name evidence="1" type="ORF">KDA_42950</name>
</gene>
<protein>
    <submittedName>
        <fullName evidence="1">Uncharacterized protein</fullName>
    </submittedName>
</protein>
<dbReference type="OrthoDB" id="149645at2"/>
<proteinExistence type="predicted"/>
<reference evidence="2" key="1">
    <citation type="submission" date="2018-12" db="EMBL/GenBank/DDBJ databases">
        <title>Tengunoibacter tsumagoiensis gen. nov., sp. nov., Dictyobacter kobayashii sp. nov., D. alpinus sp. nov., and D. joshuensis sp. nov. and description of Dictyobacteraceae fam. nov. within the order Ktedonobacterales isolated from Tengu-no-mugimeshi.</title>
        <authorList>
            <person name="Wang C.M."/>
            <person name="Zheng Y."/>
            <person name="Sakai Y."/>
            <person name="Toyoda A."/>
            <person name="Minakuchi Y."/>
            <person name="Abe K."/>
            <person name="Yokota A."/>
            <person name="Yabe S."/>
        </authorList>
    </citation>
    <scope>NUCLEOTIDE SEQUENCE [LARGE SCALE GENOMIC DNA]</scope>
    <source>
        <strain evidence="2">Uno16</strain>
    </source>
</reference>
<keyword evidence="2" id="KW-1185">Reference proteome</keyword>
<accession>A0A402BBK5</accession>
<dbReference type="AlphaFoldDB" id="A0A402BBK5"/>